<dbReference type="InterPro" id="IPR036380">
    <property type="entry name" value="Isochorismatase-like_sf"/>
</dbReference>
<evidence type="ECO:0000313" key="3">
    <source>
        <dbReference type="EMBL" id="MDP9829808.1"/>
    </source>
</evidence>
<dbReference type="SUPFAM" id="SSF52499">
    <property type="entry name" value="Isochorismatase-like hydrolases"/>
    <property type="match status" value="1"/>
</dbReference>
<reference evidence="3 4" key="1">
    <citation type="submission" date="2023-07" db="EMBL/GenBank/DDBJ databases">
        <title>Sequencing the genomes of 1000 actinobacteria strains.</title>
        <authorList>
            <person name="Klenk H.-P."/>
        </authorList>
    </citation>
    <scope>NUCLEOTIDE SEQUENCE [LARGE SCALE GENOMIC DNA]</scope>
    <source>
        <strain evidence="3 4">DSM 44388</strain>
    </source>
</reference>
<dbReference type="CDD" id="cd00431">
    <property type="entry name" value="cysteine_hydrolases"/>
    <property type="match status" value="1"/>
</dbReference>
<proteinExistence type="predicted"/>
<keyword evidence="1" id="KW-0378">Hydrolase</keyword>
<comment type="caution">
    <text evidence="3">The sequence shown here is derived from an EMBL/GenBank/DDBJ whole genome shotgun (WGS) entry which is preliminary data.</text>
</comment>
<dbReference type="InterPro" id="IPR050272">
    <property type="entry name" value="Isochorismatase-like_hydrls"/>
</dbReference>
<dbReference type="RefSeq" id="WP_307248346.1">
    <property type="nucleotide sequence ID" value="NZ_JAUSQZ010000001.1"/>
</dbReference>
<evidence type="ECO:0000259" key="2">
    <source>
        <dbReference type="Pfam" id="PF00857"/>
    </source>
</evidence>
<dbReference type="Pfam" id="PF00857">
    <property type="entry name" value="Isochorismatase"/>
    <property type="match status" value="1"/>
</dbReference>
<sequence length="252" mass="27126">MTTVPRNRWTFEDGRVDLRRDTPPPRPLEVAARPAPLTADLTRSALVVVDMQNDFCTPGGWLDGIGVDVSPLAQAVTALQQLVPAARAAGMPVVWVNWGNRLDRANLPPGVAHVYDPQGLGVGIGSEMPNGSRVLTRDSWGAALVDGLVREPGDIDVDKYRMSGFWDTPLESILRNLRVDTLFLAGVNSDQCVYATLIDAACIGYDVVLVDGASATTSPAFCHDATLYNTRQCFGFSVESADLVSALAKETR</sequence>
<dbReference type="Gene3D" id="3.40.50.850">
    <property type="entry name" value="Isochorismatase-like"/>
    <property type="match status" value="1"/>
</dbReference>
<evidence type="ECO:0000313" key="4">
    <source>
        <dbReference type="Proteomes" id="UP001235712"/>
    </source>
</evidence>
<keyword evidence="4" id="KW-1185">Reference proteome</keyword>
<dbReference type="EMBL" id="JAUSQZ010000001">
    <property type="protein sequence ID" value="MDP9829808.1"/>
    <property type="molecule type" value="Genomic_DNA"/>
</dbReference>
<dbReference type="PANTHER" id="PTHR43540">
    <property type="entry name" value="PEROXYUREIDOACRYLATE/UREIDOACRYLATE AMIDOHYDROLASE-RELATED"/>
    <property type="match status" value="1"/>
</dbReference>
<feature type="domain" description="Isochorismatase-like" evidence="2">
    <location>
        <begin position="44"/>
        <end position="239"/>
    </location>
</feature>
<dbReference type="Proteomes" id="UP001235712">
    <property type="component" value="Unassembled WGS sequence"/>
</dbReference>
<dbReference type="InterPro" id="IPR000868">
    <property type="entry name" value="Isochorismatase-like_dom"/>
</dbReference>
<evidence type="ECO:0000256" key="1">
    <source>
        <dbReference type="ARBA" id="ARBA00022801"/>
    </source>
</evidence>
<protein>
    <submittedName>
        <fullName evidence="3">Nicotinamidase-related amidase</fullName>
    </submittedName>
</protein>
<name>A0ABT9PAT1_9ACTN</name>
<organism evidence="3 4">
    <name type="scientific">Kineosporia succinea</name>
    <dbReference type="NCBI Taxonomy" id="84632"/>
    <lineage>
        <taxon>Bacteria</taxon>
        <taxon>Bacillati</taxon>
        <taxon>Actinomycetota</taxon>
        <taxon>Actinomycetes</taxon>
        <taxon>Kineosporiales</taxon>
        <taxon>Kineosporiaceae</taxon>
        <taxon>Kineosporia</taxon>
    </lineage>
</organism>
<gene>
    <name evidence="3" type="ORF">J2S57_005557</name>
</gene>
<accession>A0ABT9PAT1</accession>